<evidence type="ECO:0000256" key="7">
    <source>
        <dbReference type="ARBA" id="ARBA00022490"/>
    </source>
</evidence>
<evidence type="ECO:0000256" key="1">
    <source>
        <dbReference type="ARBA" id="ARBA00001933"/>
    </source>
</evidence>
<dbReference type="InterPro" id="IPR015424">
    <property type="entry name" value="PyrdxlP-dep_Trfase"/>
</dbReference>
<gene>
    <name evidence="25" type="primary">KYAT1</name>
</gene>
<comment type="subcellular location">
    <subcellularLocation>
        <location evidence="2">Cytoplasm</location>
        <location evidence="2">Cytosol</location>
    </subcellularLocation>
</comment>
<dbReference type="FunFam" id="3.40.640.10:FF:000264">
    <property type="entry name" value="Kynurenine--oxoglutarate transaminase 1"/>
    <property type="match status" value="1"/>
</dbReference>
<evidence type="ECO:0000256" key="2">
    <source>
        <dbReference type="ARBA" id="ARBA00004514"/>
    </source>
</evidence>
<dbReference type="GeneID" id="102381063"/>
<dbReference type="GO" id="GO:0005739">
    <property type="term" value="C:mitochondrion"/>
    <property type="evidence" value="ECO:0007669"/>
    <property type="project" value="TreeGrafter"/>
</dbReference>
<dbReference type="FunFam" id="3.90.1150.10:FF:000275">
    <property type="entry name" value="kynurenine--oxoglutarate transaminase 1"/>
    <property type="match status" value="1"/>
</dbReference>
<dbReference type="InterPro" id="IPR004839">
    <property type="entry name" value="Aminotransferase_I/II_large"/>
</dbReference>
<evidence type="ECO:0000256" key="17">
    <source>
        <dbReference type="ARBA" id="ARBA00067007"/>
    </source>
</evidence>
<dbReference type="Pfam" id="PF00155">
    <property type="entry name" value="Aminotran_1_2"/>
    <property type="match status" value="1"/>
</dbReference>
<dbReference type="Gene3D" id="3.40.640.10">
    <property type="entry name" value="Type I PLP-dependent aspartate aminotransferase-like (Major domain)"/>
    <property type="match status" value="1"/>
</dbReference>
<dbReference type="EC" id="2.6.1.64" evidence="17"/>
<keyword evidence="8" id="KW-0032">Aminotransferase</keyword>
<evidence type="ECO:0000256" key="6">
    <source>
        <dbReference type="ARBA" id="ARBA00012751"/>
    </source>
</evidence>
<evidence type="ECO:0000256" key="15">
    <source>
        <dbReference type="ARBA" id="ARBA00049325"/>
    </source>
</evidence>
<evidence type="ECO:0000256" key="3">
    <source>
        <dbReference type="ARBA" id="ARBA00007441"/>
    </source>
</evidence>
<reference evidence="25" key="1">
    <citation type="submission" date="2025-08" db="UniProtKB">
        <authorList>
            <consortium name="RefSeq"/>
        </authorList>
    </citation>
    <scope>IDENTIFICATION</scope>
</reference>
<comment type="catalytic activity">
    <reaction evidence="15">
        <text>an S-substituted L-cysteine + H2O = a thiol + pyruvate + NH4(+)</text>
        <dbReference type="Rhea" id="RHEA:18121"/>
        <dbReference type="ChEBI" id="CHEBI:15361"/>
        <dbReference type="ChEBI" id="CHEBI:15377"/>
        <dbReference type="ChEBI" id="CHEBI:28938"/>
        <dbReference type="ChEBI" id="CHEBI:29256"/>
        <dbReference type="ChEBI" id="CHEBI:58717"/>
        <dbReference type="EC" id="4.4.1.13"/>
    </reaction>
    <physiologicalReaction direction="left-to-right" evidence="15">
        <dbReference type="Rhea" id="RHEA:18122"/>
    </physiologicalReaction>
</comment>
<feature type="domain" description="Aminotransferase class I/classII large" evidence="23">
    <location>
        <begin position="45"/>
        <end position="427"/>
    </location>
</feature>
<dbReference type="PANTHER" id="PTHR43807">
    <property type="entry name" value="FI04487P"/>
    <property type="match status" value="1"/>
</dbReference>
<evidence type="ECO:0000256" key="4">
    <source>
        <dbReference type="ARBA" id="ARBA00011738"/>
    </source>
</evidence>
<evidence type="ECO:0000256" key="14">
    <source>
        <dbReference type="ARBA" id="ARBA00047478"/>
    </source>
</evidence>
<comment type="subunit">
    <text evidence="4">Homodimer.</text>
</comment>
<evidence type="ECO:0000256" key="9">
    <source>
        <dbReference type="ARBA" id="ARBA00022679"/>
    </source>
</evidence>
<dbReference type="GO" id="GO:0030170">
    <property type="term" value="F:pyridoxal phosphate binding"/>
    <property type="evidence" value="ECO:0007669"/>
    <property type="project" value="InterPro"/>
</dbReference>
<dbReference type="CDD" id="cd00609">
    <property type="entry name" value="AAT_like"/>
    <property type="match status" value="1"/>
</dbReference>
<dbReference type="GO" id="GO:0047804">
    <property type="term" value="F:cysteine-S-conjugate beta-lyase activity"/>
    <property type="evidence" value="ECO:0007669"/>
    <property type="project" value="UniProtKB-EC"/>
</dbReference>
<keyword evidence="10" id="KW-0663">Pyridoxal phosphate</keyword>
<dbReference type="GO" id="GO:0016212">
    <property type="term" value="F:kynurenine-oxoglutarate transaminase activity"/>
    <property type="evidence" value="ECO:0007669"/>
    <property type="project" value="UniProtKB-EC"/>
</dbReference>
<dbReference type="Gene3D" id="3.90.1150.10">
    <property type="entry name" value="Aspartate Aminotransferase, domain 1"/>
    <property type="match status" value="1"/>
</dbReference>
<keyword evidence="24" id="KW-1185">Reference proteome</keyword>
<evidence type="ECO:0000256" key="19">
    <source>
        <dbReference type="ARBA" id="ARBA00075125"/>
    </source>
</evidence>
<keyword evidence="11" id="KW-0456">Lyase</keyword>
<sequence length="440" mass="49547">MMAQLTGNCNEMEAKMSRPVQAQRLEGLDKNVWVEFVKLAATYPTVNLGQGFPDFSPPDFVKEAFVKAVSGENAMLHQYTRVFGHPALVTILARFFGKLLGQDIDPLTNVMVTVGAYEALFCCFQALVDSGDEVIIIEPYFDCYEPMVKMAGGTPVFIPLRPKTPAPGKLMSSGDWQLDPAELASKFTRRTKAIVLNSPNNPLGKVFSKKEMEIIADLCVKHDVLCFSDEVYEWLVYDGKKHIRIASLPGMWDRTITIGSAGKTFSATGWKVGWMFGPDHLVKHLRTVHQNCVYHCPTAAQEAVAQGFQREFEHYGKPESYFVQLPQELQQKRDRLVQSLLAVGMKPIIPEGTYFLIADLSDFKAEVPNLPDCEEPYDSRFIKWMIKNKGLAAIPVSAFYSTAQKRNFDHLIRFCFVKEEATLKAAEDILQQWKLKKTGP</sequence>
<proteinExistence type="inferred from homology"/>
<dbReference type="SUPFAM" id="SSF53383">
    <property type="entry name" value="PLP-dependent transferases"/>
    <property type="match status" value="1"/>
</dbReference>
<evidence type="ECO:0000256" key="21">
    <source>
        <dbReference type="ARBA" id="ARBA00080778"/>
    </source>
</evidence>
<comment type="pathway">
    <text evidence="12">Amino-acid degradation; L-kynurenine degradation; kynurenate from L-kynurenine: step 1/2.</text>
</comment>
<evidence type="ECO:0000256" key="20">
    <source>
        <dbReference type="ARBA" id="ARBA00075445"/>
    </source>
</evidence>
<dbReference type="PANTHER" id="PTHR43807:SF14">
    <property type="entry name" value="KYNURENINE--OXOGLUTARATE TRANSAMINASE 1"/>
    <property type="match status" value="1"/>
</dbReference>
<dbReference type="GO" id="GO:0047316">
    <property type="term" value="F:glutamine-phenylpyruvate transaminase activity"/>
    <property type="evidence" value="ECO:0007669"/>
    <property type="project" value="UniProtKB-EC"/>
</dbReference>
<comment type="similarity">
    <text evidence="3">Belongs to the class-I pyridoxal-phosphate-dependent aminotransferase family.</text>
</comment>
<dbReference type="GO" id="GO:0005829">
    <property type="term" value="C:cytosol"/>
    <property type="evidence" value="ECO:0007669"/>
    <property type="project" value="UniProtKB-SubCell"/>
</dbReference>
<dbReference type="FunFam" id="3.90.1150.10:FF:000141">
    <property type="entry name" value="Kynurenine--oxoglutarate transaminase 1"/>
    <property type="match status" value="1"/>
</dbReference>
<evidence type="ECO:0000256" key="18">
    <source>
        <dbReference type="ARBA" id="ARBA00069663"/>
    </source>
</evidence>
<evidence type="ECO:0000313" key="25">
    <source>
        <dbReference type="RefSeq" id="XP_014375776.2"/>
    </source>
</evidence>
<comment type="cofactor">
    <cofactor evidence="1">
        <name>pyridoxal 5'-phosphate</name>
        <dbReference type="ChEBI" id="CHEBI:597326"/>
    </cofactor>
</comment>
<keyword evidence="9" id="KW-0808">Transferase</keyword>
<dbReference type="InterPro" id="IPR051326">
    <property type="entry name" value="Kynurenine-oxoglutarate_AT"/>
</dbReference>
<dbReference type="EC" id="2.6.1.7" evidence="6"/>
<evidence type="ECO:0000256" key="11">
    <source>
        <dbReference type="ARBA" id="ARBA00023239"/>
    </source>
</evidence>
<accession>A0A1U8D620</accession>
<evidence type="ECO:0000256" key="5">
    <source>
        <dbReference type="ARBA" id="ARBA00012224"/>
    </source>
</evidence>
<dbReference type="Proteomes" id="UP000189705">
    <property type="component" value="Unplaced"/>
</dbReference>
<evidence type="ECO:0000256" key="22">
    <source>
        <dbReference type="ARBA" id="ARBA00082241"/>
    </source>
</evidence>
<comment type="catalytic activity">
    <reaction evidence="16">
        <text>3-phenylpyruvate + L-glutamine = 2-oxoglutaramate + L-phenylalanine</text>
        <dbReference type="Rhea" id="RHEA:17593"/>
        <dbReference type="ChEBI" id="CHEBI:16769"/>
        <dbReference type="ChEBI" id="CHEBI:18005"/>
        <dbReference type="ChEBI" id="CHEBI:58095"/>
        <dbReference type="ChEBI" id="CHEBI:58359"/>
        <dbReference type="EC" id="2.6.1.64"/>
    </reaction>
</comment>
<dbReference type="EC" id="4.4.1.13" evidence="5"/>
<evidence type="ECO:0000256" key="13">
    <source>
        <dbReference type="ARBA" id="ARBA00047213"/>
    </source>
</evidence>
<evidence type="ECO:0000256" key="12">
    <source>
        <dbReference type="ARBA" id="ARBA00024016"/>
    </source>
</evidence>
<dbReference type="AlphaFoldDB" id="A0A1U8D620"/>
<dbReference type="InterPro" id="IPR015422">
    <property type="entry name" value="PyrdxlP-dep_Trfase_small"/>
</dbReference>
<dbReference type="InterPro" id="IPR015421">
    <property type="entry name" value="PyrdxlP-dep_Trfase_major"/>
</dbReference>
<keyword evidence="7" id="KW-0963">Cytoplasm</keyword>
<dbReference type="KEGG" id="asn:102381063"/>
<dbReference type="GO" id="GO:0070189">
    <property type="term" value="P:kynurenine metabolic process"/>
    <property type="evidence" value="ECO:0007669"/>
    <property type="project" value="UniProtKB-ARBA"/>
</dbReference>
<comment type="catalytic activity">
    <reaction evidence="14">
        <text>L-kynurenine + 2-oxoglutarate = kynurenate + L-glutamate + H2O</text>
        <dbReference type="Rhea" id="RHEA:65560"/>
        <dbReference type="ChEBI" id="CHEBI:15377"/>
        <dbReference type="ChEBI" id="CHEBI:16810"/>
        <dbReference type="ChEBI" id="CHEBI:29985"/>
        <dbReference type="ChEBI" id="CHEBI:57959"/>
        <dbReference type="ChEBI" id="CHEBI:58454"/>
        <dbReference type="EC" id="2.6.1.7"/>
    </reaction>
    <physiologicalReaction direction="left-to-right" evidence="14">
        <dbReference type="Rhea" id="RHEA:65561"/>
    </physiologicalReaction>
</comment>
<dbReference type="RefSeq" id="XP_014375776.2">
    <property type="nucleotide sequence ID" value="XM_014520290.2"/>
</dbReference>
<evidence type="ECO:0000256" key="8">
    <source>
        <dbReference type="ARBA" id="ARBA00022576"/>
    </source>
</evidence>
<dbReference type="CTD" id="883"/>
<evidence type="ECO:0000256" key="10">
    <source>
        <dbReference type="ARBA" id="ARBA00022898"/>
    </source>
</evidence>
<evidence type="ECO:0000313" key="24">
    <source>
        <dbReference type="Proteomes" id="UP000189705"/>
    </source>
</evidence>
<evidence type="ECO:0000256" key="16">
    <source>
        <dbReference type="ARBA" id="ARBA00051830"/>
    </source>
</evidence>
<protein>
    <recommendedName>
        <fullName evidence="18">Kynurenine--oxoglutarate transaminase 1</fullName>
        <ecNumber evidence="17">2.6.1.64</ecNumber>
        <ecNumber evidence="6">2.6.1.7</ecNumber>
        <ecNumber evidence="5">4.4.1.13</ecNumber>
    </recommendedName>
    <alternativeName>
        <fullName evidence="13">Cysteine-S-conjugate beta-lyase</fullName>
    </alternativeName>
    <alternativeName>
        <fullName evidence="21">Glutamine transaminase K</fullName>
    </alternativeName>
    <alternativeName>
        <fullName evidence="22">Glutamine--phenylpyruvate transaminase</fullName>
    </alternativeName>
    <alternativeName>
        <fullName evidence="19">Kynurenine aminotransferase 1</fullName>
    </alternativeName>
    <alternativeName>
        <fullName evidence="20">Kynurenine aminotransferase I</fullName>
    </alternativeName>
</protein>
<evidence type="ECO:0000259" key="23">
    <source>
        <dbReference type="Pfam" id="PF00155"/>
    </source>
</evidence>
<organism evidence="24 25">
    <name type="scientific">Alligator sinensis</name>
    <name type="common">Chinese alligator</name>
    <dbReference type="NCBI Taxonomy" id="38654"/>
    <lineage>
        <taxon>Eukaryota</taxon>
        <taxon>Metazoa</taxon>
        <taxon>Chordata</taxon>
        <taxon>Craniata</taxon>
        <taxon>Vertebrata</taxon>
        <taxon>Euteleostomi</taxon>
        <taxon>Archelosauria</taxon>
        <taxon>Archosauria</taxon>
        <taxon>Crocodylia</taxon>
        <taxon>Alligatoridae</taxon>
        <taxon>Alligatorinae</taxon>
        <taxon>Alligator</taxon>
    </lineage>
</organism>
<name>A0A1U8D620_ALLSI</name>